<evidence type="ECO:0000256" key="1">
    <source>
        <dbReference type="SAM" id="Phobius"/>
    </source>
</evidence>
<sequence>MANILVPIVTWVGLVVFFFLGFHFFDKGKKENSKASTVLGVIFAIAFIITLVYKIYWSFIR</sequence>
<gene>
    <name evidence="2" type="ORF">DL897_08850</name>
</gene>
<proteinExistence type="predicted"/>
<feature type="transmembrane region" description="Helical" evidence="1">
    <location>
        <begin position="6"/>
        <end position="25"/>
    </location>
</feature>
<protein>
    <submittedName>
        <fullName evidence="2">Uncharacterized protein</fullName>
    </submittedName>
</protein>
<keyword evidence="1" id="KW-0472">Membrane</keyword>
<keyword evidence="1" id="KW-0812">Transmembrane</keyword>
<keyword evidence="3" id="KW-1185">Reference proteome</keyword>
<evidence type="ECO:0000313" key="3">
    <source>
        <dbReference type="Proteomes" id="UP000251213"/>
    </source>
</evidence>
<organism evidence="2 3">
    <name type="scientific">Thermoflavimicrobium daqui</name>
    <dbReference type="NCBI Taxonomy" id="2137476"/>
    <lineage>
        <taxon>Bacteria</taxon>
        <taxon>Bacillati</taxon>
        <taxon>Bacillota</taxon>
        <taxon>Bacilli</taxon>
        <taxon>Bacillales</taxon>
        <taxon>Thermoactinomycetaceae</taxon>
        <taxon>Thermoflavimicrobium</taxon>
    </lineage>
</organism>
<dbReference type="EMBL" id="QJKK01000004">
    <property type="protein sequence ID" value="RAL24423.1"/>
    <property type="molecule type" value="Genomic_DNA"/>
</dbReference>
<reference evidence="2 3" key="2">
    <citation type="submission" date="2018-06" db="EMBL/GenBank/DDBJ databases">
        <authorList>
            <person name="Zhirakovskaya E."/>
        </authorList>
    </citation>
    <scope>NUCLEOTIDE SEQUENCE [LARGE SCALE GENOMIC DNA]</scope>
    <source>
        <strain evidence="2 3">FBKL4.011</strain>
    </source>
</reference>
<evidence type="ECO:0000313" key="2">
    <source>
        <dbReference type="EMBL" id="RAL24423.1"/>
    </source>
</evidence>
<dbReference type="Proteomes" id="UP000251213">
    <property type="component" value="Unassembled WGS sequence"/>
</dbReference>
<comment type="caution">
    <text evidence="2">The sequence shown here is derived from an EMBL/GenBank/DDBJ whole genome shotgun (WGS) entry which is preliminary data.</text>
</comment>
<feature type="transmembrane region" description="Helical" evidence="1">
    <location>
        <begin position="37"/>
        <end position="56"/>
    </location>
</feature>
<dbReference type="RefSeq" id="WP_113658794.1">
    <property type="nucleotide sequence ID" value="NZ_KZ845666.1"/>
</dbReference>
<reference evidence="2 3" key="1">
    <citation type="submission" date="2018-06" db="EMBL/GenBank/DDBJ databases">
        <title>Thermoflavimicrobium daqus sp. nov., a thermophilic microbe isolated from Moutai-flavour Daqu.</title>
        <authorList>
            <person name="Wang X."/>
            <person name="Zhou H."/>
        </authorList>
    </citation>
    <scope>NUCLEOTIDE SEQUENCE [LARGE SCALE GENOMIC DNA]</scope>
    <source>
        <strain evidence="2 3">FBKL4.011</strain>
    </source>
</reference>
<name>A0A364K4Y8_9BACL</name>
<dbReference type="AlphaFoldDB" id="A0A364K4Y8"/>
<keyword evidence="1" id="KW-1133">Transmembrane helix</keyword>
<accession>A0A364K4Y8</accession>